<protein>
    <submittedName>
        <fullName evidence="1">Uncharacterized protein</fullName>
    </submittedName>
</protein>
<organism evidence="1 2">
    <name type="scientific">Clostridium tepidiprofundi DSM 19306</name>
    <dbReference type="NCBI Taxonomy" id="1121338"/>
    <lineage>
        <taxon>Bacteria</taxon>
        <taxon>Bacillati</taxon>
        <taxon>Bacillota</taxon>
        <taxon>Clostridia</taxon>
        <taxon>Eubacteriales</taxon>
        <taxon>Clostridiaceae</taxon>
        <taxon>Clostridium</taxon>
    </lineage>
</organism>
<accession>A0A151AUR5</accession>
<name>A0A151AUR5_9CLOT</name>
<dbReference type="EMBL" id="LTBA01000047">
    <property type="protein sequence ID" value="KYH31396.1"/>
    <property type="molecule type" value="Genomic_DNA"/>
</dbReference>
<sequence length="37" mass="4183">MISVIIKIAYFISSFEKLNHVSVDILNIFSINIKNTG</sequence>
<gene>
    <name evidence="1" type="ORF">CLTEP_23920</name>
</gene>
<dbReference type="PATRIC" id="fig|1121338.3.peg.2471"/>
<dbReference type="STRING" id="1121338.CLTEP_23920"/>
<dbReference type="Proteomes" id="UP000075531">
    <property type="component" value="Unassembled WGS sequence"/>
</dbReference>
<proteinExistence type="predicted"/>
<keyword evidence="2" id="KW-1185">Reference proteome</keyword>
<evidence type="ECO:0000313" key="1">
    <source>
        <dbReference type="EMBL" id="KYH31396.1"/>
    </source>
</evidence>
<evidence type="ECO:0000313" key="2">
    <source>
        <dbReference type="Proteomes" id="UP000075531"/>
    </source>
</evidence>
<comment type="caution">
    <text evidence="1">The sequence shown here is derived from an EMBL/GenBank/DDBJ whole genome shotgun (WGS) entry which is preliminary data.</text>
</comment>
<dbReference type="AlphaFoldDB" id="A0A151AUR5"/>
<reference evidence="1 2" key="1">
    <citation type="submission" date="2016-02" db="EMBL/GenBank/DDBJ databases">
        <title>Genome sequence of Clostridium tepidiprofundi DSM 19306.</title>
        <authorList>
            <person name="Poehlein A."/>
            <person name="Daniel R."/>
        </authorList>
    </citation>
    <scope>NUCLEOTIDE SEQUENCE [LARGE SCALE GENOMIC DNA]</scope>
    <source>
        <strain evidence="1 2">DSM 19306</strain>
    </source>
</reference>